<dbReference type="AlphaFoldDB" id="A0A4Y2U7S3"/>
<gene>
    <name evidence="1" type="ORF">AVEN_198582_1</name>
</gene>
<reference evidence="1 2" key="1">
    <citation type="journal article" date="2019" name="Sci. Rep.">
        <title>Orb-weaving spider Araneus ventricosus genome elucidates the spidroin gene catalogue.</title>
        <authorList>
            <person name="Kono N."/>
            <person name="Nakamura H."/>
            <person name="Ohtoshi R."/>
            <person name="Moran D.A.P."/>
            <person name="Shinohara A."/>
            <person name="Yoshida Y."/>
            <person name="Fujiwara M."/>
            <person name="Mori M."/>
            <person name="Tomita M."/>
            <person name="Arakawa K."/>
        </authorList>
    </citation>
    <scope>NUCLEOTIDE SEQUENCE [LARGE SCALE GENOMIC DNA]</scope>
</reference>
<dbReference type="OrthoDB" id="6418415at2759"/>
<dbReference type="Proteomes" id="UP000499080">
    <property type="component" value="Unassembled WGS sequence"/>
</dbReference>
<comment type="caution">
    <text evidence="1">The sequence shown here is derived from an EMBL/GenBank/DDBJ whole genome shotgun (WGS) entry which is preliminary data.</text>
</comment>
<sequence>MITVFKLEDKVAGFKAKLELWGWLVHDHLSLLLKEFERCFPSTKDPRTGKEWMRDPFFNKSGESVQEEDQLLEIANDGGLKTTFETTTLRFSGLKSRRNTLRLPPEH</sequence>
<dbReference type="EMBL" id="BGPR01033697">
    <property type="protein sequence ID" value="GBO07746.1"/>
    <property type="molecule type" value="Genomic_DNA"/>
</dbReference>
<evidence type="ECO:0000313" key="2">
    <source>
        <dbReference type="Proteomes" id="UP000499080"/>
    </source>
</evidence>
<accession>A0A4Y2U7S3</accession>
<protein>
    <submittedName>
        <fullName evidence="1">Uncharacterized protein</fullName>
    </submittedName>
</protein>
<keyword evidence="2" id="KW-1185">Reference proteome</keyword>
<evidence type="ECO:0000313" key="1">
    <source>
        <dbReference type="EMBL" id="GBO07746.1"/>
    </source>
</evidence>
<name>A0A4Y2U7S3_ARAVE</name>
<organism evidence="1 2">
    <name type="scientific">Araneus ventricosus</name>
    <name type="common">Orbweaver spider</name>
    <name type="synonym">Epeira ventricosa</name>
    <dbReference type="NCBI Taxonomy" id="182803"/>
    <lineage>
        <taxon>Eukaryota</taxon>
        <taxon>Metazoa</taxon>
        <taxon>Ecdysozoa</taxon>
        <taxon>Arthropoda</taxon>
        <taxon>Chelicerata</taxon>
        <taxon>Arachnida</taxon>
        <taxon>Araneae</taxon>
        <taxon>Araneomorphae</taxon>
        <taxon>Entelegynae</taxon>
        <taxon>Araneoidea</taxon>
        <taxon>Araneidae</taxon>
        <taxon>Araneus</taxon>
    </lineage>
</organism>
<proteinExistence type="predicted"/>